<feature type="transmembrane region" description="Helical" evidence="7">
    <location>
        <begin position="310"/>
        <end position="330"/>
    </location>
</feature>
<feature type="transmembrane region" description="Helical" evidence="7">
    <location>
        <begin position="282"/>
        <end position="304"/>
    </location>
</feature>
<dbReference type="Gene3D" id="1.20.1250.20">
    <property type="entry name" value="MFS general substrate transporter like domains"/>
    <property type="match status" value="1"/>
</dbReference>
<dbReference type="InterPro" id="IPR036259">
    <property type="entry name" value="MFS_trans_sf"/>
</dbReference>
<feature type="transmembrane region" description="Helical" evidence="7">
    <location>
        <begin position="342"/>
        <end position="367"/>
    </location>
</feature>
<dbReference type="GO" id="GO:0005886">
    <property type="term" value="C:plasma membrane"/>
    <property type="evidence" value="ECO:0007669"/>
    <property type="project" value="UniProtKB-SubCell"/>
</dbReference>
<keyword evidence="3" id="KW-1003">Cell membrane</keyword>
<dbReference type="InterPro" id="IPR011701">
    <property type="entry name" value="MFS"/>
</dbReference>
<evidence type="ECO:0000256" key="3">
    <source>
        <dbReference type="ARBA" id="ARBA00022475"/>
    </source>
</evidence>
<evidence type="ECO:0000256" key="5">
    <source>
        <dbReference type="ARBA" id="ARBA00022989"/>
    </source>
</evidence>
<dbReference type="AlphaFoldDB" id="A0A4Q9KFK7"/>
<feature type="transmembrane region" description="Helical" evidence="7">
    <location>
        <begin position="373"/>
        <end position="393"/>
    </location>
</feature>
<dbReference type="Proteomes" id="UP000292373">
    <property type="component" value="Unassembled WGS sequence"/>
</dbReference>
<gene>
    <name evidence="8" type="ORF">ET989_02330</name>
</gene>
<keyword evidence="6 7" id="KW-0472">Membrane</keyword>
<evidence type="ECO:0000313" key="8">
    <source>
        <dbReference type="EMBL" id="TBT87172.1"/>
    </source>
</evidence>
<dbReference type="InterPro" id="IPR050171">
    <property type="entry name" value="MFS_Transporters"/>
</dbReference>
<evidence type="ECO:0000256" key="2">
    <source>
        <dbReference type="ARBA" id="ARBA00022448"/>
    </source>
</evidence>
<feature type="transmembrane region" description="Helical" evidence="7">
    <location>
        <begin position="252"/>
        <end position="270"/>
    </location>
</feature>
<proteinExistence type="predicted"/>
<keyword evidence="2" id="KW-0813">Transport</keyword>
<dbReference type="OrthoDB" id="5242249at2"/>
<name>A0A4Q9KFK7_9ACTN</name>
<comment type="subcellular location">
    <subcellularLocation>
        <location evidence="1">Cell membrane</location>
        <topology evidence="1">Multi-pass membrane protein</topology>
    </subcellularLocation>
</comment>
<keyword evidence="4 7" id="KW-0812">Transmembrane</keyword>
<organism evidence="8 9">
    <name type="scientific">Propioniciclava sinopodophylli</name>
    <dbReference type="NCBI Taxonomy" id="1837344"/>
    <lineage>
        <taxon>Bacteria</taxon>
        <taxon>Bacillati</taxon>
        <taxon>Actinomycetota</taxon>
        <taxon>Actinomycetes</taxon>
        <taxon>Propionibacteriales</taxon>
        <taxon>Propionibacteriaceae</taxon>
        <taxon>Propioniciclava</taxon>
    </lineage>
</organism>
<dbReference type="EMBL" id="SDMQ01000002">
    <property type="protein sequence ID" value="TBT87172.1"/>
    <property type="molecule type" value="Genomic_DNA"/>
</dbReference>
<feature type="transmembrane region" description="Helical" evidence="7">
    <location>
        <begin position="146"/>
        <end position="168"/>
    </location>
</feature>
<evidence type="ECO:0000256" key="1">
    <source>
        <dbReference type="ARBA" id="ARBA00004651"/>
    </source>
</evidence>
<evidence type="ECO:0000256" key="7">
    <source>
        <dbReference type="SAM" id="Phobius"/>
    </source>
</evidence>
<evidence type="ECO:0000256" key="4">
    <source>
        <dbReference type="ARBA" id="ARBA00022692"/>
    </source>
</evidence>
<sequence>MRGSSSTATSDEVSMAPWQRVAAALVAAGWGANQFAPMLLVYRAERGLTEQMVTGIFASYVGGLVPALLLSAWWSQRHGKRPMLRVSTVLMLVGSILLLMGADAPWLLFAGRVVGGVGIGFAMGPGTAWVKELSTDGPPGTGARRAALALTAGFALGPLVSGLLAQWLPGPLHLTYAVHLVVQTLATALVWNAPEVDPGDHPTPTVARVVHTVTQPWFLRTVLLTAPWVFGCASVSFAVMPSVIGPLPGLPRIAAAGALAGLTLGTSVLLQPSMKRWASAHTTRVTAVGLAVTAVGMGLATAAALAPAWWWLPLIAVVLGSAHGLVLVGTMTTVELRTPAELLAATTAITYCLTYIGFLSPYLIAVLSLAGPAWLALAAGAGIALITTAWLAGQRHPTT</sequence>
<dbReference type="SUPFAM" id="SSF103473">
    <property type="entry name" value="MFS general substrate transporter"/>
    <property type="match status" value="1"/>
</dbReference>
<dbReference type="Pfam" id="PF07690">
    <property type="entry name" value="MFS_1"/>
    <property type="match status" value="1"/>
</dbReference>
<accession>A0A4Q9KFK7</accession>
<protein>
    <submittedName>
        <fullName evidence="8">MFS transporter</fullName>
    </submittedName>
</protein>
<reference evidence="8 9" key="1">
    <citation type="submission" date="2019-01" db="EMBL/GenBank/DDBJ databases">
        <title>Lactibacter flavus gen. nov., sp. nov., a novel bacterium of the family Propionibacteriaceae isolated from raw milk and dairy products.</title>
        <authorList>
            <person name="Huptas C."/>
            <person name="Wenning M."/>
            <person name="Breitenwieser F."/>
            <person name="Doll E."/>
            <person name="Von Neubeck M."/>
            <person name="Busse H.-J."/>
            <person name="Scherer S."/>
        </authorList>
    </citation>
    <scope>NUCLEOTIDE SEQUENCE [LARGE SCALE GENOMIC DNA]</scope>
    <source>
        <strain evidence="8 9">KCTC 33808</strain>
    </source>
</reference>
<dbReference type="GO" id="GO:0022857">
    <property type="term" value="F:transmembrane transporter activity"/>
    <property type="evidence" value="ECO:0007669"/>
    <property type="project" value="InterPro"/>
</dbReference>
<comment type="caution">
    <text evidence="8">The sequence shown here is derived from an EMBL/GenBank/DDBJ whole genome shotgun (WGS) entry which is preliminary data.</text>
</comment>
<evidence type="ECO:0000313" key="9">
    <source>
        <dbReference type="Proteomes" id="UP000292373"/>
    </source>
</evidence>
<feature type="transmembrane region" description="Helical" evidence="7">
    <location>
        <begin position="54"/>
        <end position="75"/>
    </location>
</feature>
<feature type="transmembrane region" description="Helical" evidence="7">
    <location>
        <begin position="82"/>
        <end position="100"/>
    </location>
</feature>
<dbReference type="PANTHER" id="PTHR23517">
    <property type="entry name" value="RESISTANCE PROTEIN MDTM, PUTATIVE-RELATED-RELATED"/>
    <property type="match status" value="1"/>
</dbReference>
<feature type="transmembrane region" description="Helical" evidence="7">
    <location>
        <begin position="217"/>
        <end position="240"/>
    </location>
</feature>
<feature type="transmembrane region" description="Helical" evidence="7">
    <location>
        <begin position="21"/>
        <end position="42"/>
    </location>
</feature>
<keyword evidence="9" id="KW-1185">Reference proteome</keyword>
<evidence type="ECO:0000256" key="6">
    <source>
        <dbReference type="ARBA" id="ARBA00023136"/>
    </source>
</evidence>
<keyword evidence="5 7" id="KW-1133">Transmembrane helix</keyword>